<evidence type="ECO:0000313" key="1">
    <source>
        <dbReference type="EMBL" id="AFZ49420.1"/>
    </source>
</evidence>
<dbReference type="STRING" id="13035.Dacsa_0653"/>
<proteinExistence type="predicted"/>
<dbReference type="EMBL" id="CP003944">
    <property type="protein sequence ID" value="AFZ49420.1"/>
    <property type="molecule type" value="Genomic_DNA"/>
</dbReference>
<accession>K9YSU4</accession>
<dbReference type="Proteomes" id="UP000010482">
    <property type="component" value="Chromosome"/>
</dbReference>
<dbReference type="HOGENOM" id="CLU_182787_1_0_3"/>
<name>K9YSU4_DACS8</name>
<dbReference type="AlphaFoldDB" id="K9YSU4"/>
<sequence>MQKSRSPMASTTIEKQEFSEDEAIWENLRSAIAASSGFSSWQLENELNPTESQENIDEQVRTYLRETLETLAY</sequence>
<evidence type="ECO:0000313" key="2">
    <source>
        <dbReference type="Proteomes" id="UP000010482"/>
    </source>
</evidence>
<protein>
    <submittedName>
        <fullName evidence="1">Uncharacterized protein</fullName>
    </submittedName>
</protein>
<organism evidence="1 2">
    <name type="scientific">Dactylococcopsis salina (strain PCC 8305)</name>
    <name type="common">Myxobactron salinum</name>
    <dbReference type="NCBI Taxonomy" id="13035"/>
    <lineage>
        <taxon>Bacteria</taxon>
        <taxon>Bacillati</taxon>
        <taxon>Cyanobacteriota</taxon>
        <taxon>Cyanophyceae</taxon>
        <taxon>Nodosilineales</taxon>
        <taxon>Cymatolegaceae</taxon>
        <taxon>Dactylococcopsis</taxon>
    </lineage>
</organism>
<reference evidence="1" key="1">
    <citation type="submission" date="2012-04" db="EMBL/GenBank/DDBJ databases">
        <title>Finished genome of Dactylococcopsis salina PCC 8305.</title>
        <authorList>
            <consortium name="US DOE Joint Genome Institute"/>
            <person name="Gugger M."/>
            <person name="Coursin T."/>
            <person name="Rippka R."/>
            <person name="Tandeau De Marsac N."/>
            <person name="Huntemann M."/>
            <person name="Wei C.-L."/>
            <person name="Han J."/>
            <person name="Detter J.C."/>
            <person name="Han C."/>
            <person name="Tapia R."/>
            <person name="Daligault H."/>
            <person name="Chen A."/>
            <person name="Krypides N."/>
            <person name="Mavromatis K."/>
            <person name="Markowitz V."/>
            <person name="Szeto E."/>
            <person name="Ivanova N."/>
            <person name="Ovchinnikova G."/>
            <person name="Pagani I."/>
            <person name="Pati A."/>
            <person name="Goodwin L."/>
            <person name="Peters L."/>
            <person name="Pitluck S."/>
            <person name="Woyke T."/>
            <person name="Kerfeld C."/>
        </authorList>
    </citation>
    <scope>NUCLEOTIDE SEQUENCE [LARGE SCALE GENOMIC DNA]</scope>
    <source>
        <strain evidence="1">PCC 8305</strain>
    </source>
</reference>
<dbReference type="PATRIC" id="fig|13035.3.peg.736"/>
<dbReference type="KEGG" id="dsl:Dacsa_0653"/>
<dbReference type="eggNOG" id="ENOG5033DUQ">
    <property type="taxonomic scope" value="Bacteria"/>
</dbReference>
<keyword evidence="2" id="KW-1185">Reference proteome</keyword>
<gene>
    <name evidence="1" type="ORF">Dacsa_0653</name>
</gene>